<dbReference type="EMBL" id="JAAVUP010000003">
    <property type="protein sequence ID" value="NKE17826.1"/>
    <property type="molecule type" value="Genomic_DNA"/>
</dbReference>
<feature type="compositionally biased region" description="Gly residues" evidence="1">
    <location>
        <begin position="371"/>
        <end position="426"/>
    </location>
</feature>
<feature type="region of interest" description="Disordered" evidence="1">
    <location>
        <begin position="329"/>
        <end position="566"/>
    </location>
</feature>
<dbReference type="PANTHER" id="PTHR40269:SF1">
    <property type="entry name" value="OUTER MEMBRANE PROTEIN"/>
    <property type="match status" value="1"/>
</dbReference>
<evidence type="ECO:0000313" key="3">
    <source>
        <dbReference type="Proteomes" id="UP000746741"/>
    </source>
</evidence>
<accession>A0ABX1EKG1</accession>
<evidence type="ECO:0000256" key="1">
    <source>
        <dbReference type="SAM" id="MobiDB-lite"/>
    </source>
</evidence>
<dbReference type="Proteomes" id="UP000746741">
    <property type="component" value="Unassembled WGS sequence"/>
</dbReference>
<sequence>MPACPPKPPLPRDRGDARRAALVALAMAFGGVATFAGAPRPGFAQGAPPAAPAPSPVAVSPQQDRLTQPQLEQLLAPIALYPDDLLMQMLMASTYPLEVVQAKRWLGQGQNGALRGDALVQALAAQSWDPSVKSLVPFPDVLTMMNDQLDWTQQVGDAVLAQQQDVMNAVQVLRGRAQANGALQSGPQQTVTVTQNVTVAPPAAGDATPVVAPPPQVITIAPAQPDTVYVPAYNPNVVYGSWPYPQYPPPYYPPPVGWGLGSALLTGMAFAGGAAIVGSLWGWGSPNWGRGNINVNANRYNNINVNRAQISGNTWQHDVTHRQGVAYRNDDVRNRVNANRPDGSRPAMTDRDRAQARDQFRGRVDQAERGQGLGDRGGPGDRGALGDRGGPGDRGGLGDRGGPGGGDRPSLGDRGGAGAQRPGGGDRPALGDRGPGAGDRPSPGDRGGAGAQRPGGANLADRAGAGAGAQRPAGGAAQQRPAVQHNAAGRPQGFQPQQQQRQAPQGFQGMGDGGRERAAADRGAASRQGQPAARAQAQQRAAARPAGGGGGGGGRAAGGGGRGGRR</sequence>
<feature type="compositionally biased region" description="Low complexity" evidence="1">
    <location>
        <begin position="521"/>
        <end position="545"/>
    </location>
</feature>
<protein>
    <submittedName>
        <fullName evidence="2">DUF3300 domain-containing protein</fullName>
    </submittedName>
</protein>
<comment type="caution">
    <text evidence="2">The sequence shown here is derived from an EMBL/GenBank/DDBJ whole genome shotgun (WGS) entry which is preliminary data.</text>
</comment>
<dbReference type="Pfam" id="PF11737">
    <property type="entry name" value="DUF3300"/>
    <property type="match status" value="1"/>
</dbReference>
<feature type="compositionally biased region" description="Gly residues" evidence="1">
    <location>
        <begin position="546"/>
        <end position="566"/>
    </location>
</feature>
<feature type="compositionally biased region" description="Low complexity" evidence="1">
    <location>
        <begin position="451"/>
        <end position="507"/>
    </location>
</feature>
<dbReference type="RefSeq" id="WP_168041723.1">
    <property type="nucleotide sequence ID" value="NZ_JAAVUP010000003.1"/>
</dbReference>
<keyword evidence="3" id="KW-1185">Reference proteome</keyword>
<feature type="region of interest" description="Disordered" evidence="1">
    <location>
        <begin position="43"/>
        <end position="65"/>
    </location>
</feature>
<reference evidence="2 3" key="1">
    <citation type="submission" date="2020-02" db="EMBL/GenBank/DDBJ databases">
        <authorList>
            <person name="Sun Q."/>
            <person name="Inoue M."/>
        </authorList>
    </citation>
    <scope>NUCLEOTIDE SEQUENCE [LARGE SCALE GENOMIC DNA]</scope>
    <source>
        <strain evidence="2 3">KCTC 22478</strain>
    </source>
</reference>
<proteinExistence type="predicted"/>
<organism evidence="2 3">
    <name type="scientific">Neoroseomonas oryzicola</name>
    <dbReference type="NCBI Taxonomy" id="535904"/>
    <lineage>
        <taxon>Bacteria</taxon>
        <taxon>Pseudomonadati</taxon>
        <taxon>Pseudomonadota</taxon>
        <taxon>Alphaproteobacteria</taxon>
        <taxon>Acetobacterales</taxon>
        <taxon>Acetobacteraceae</taxon>
        <taxon>Neoroseomonas</taxon>
    </lineage>
</organism>
<feature type="compositionally biased region" description="Basic and acidic residues" evidence="1">
    <location>
        <begin position="348"/>
        <end position="368"/>
    </location>
</feature>
<dbReference type="InterPro" id="IPR021728">
    <property type="entry name" value="DUF3300"/>
</dbReference>
<gene>
    <name evidence="2" type="ORF">GWK15_12805</name>
</gene>
<dbReference type="PANTHER" id="PTHR40269">
    <property type="entry name" value="OUTER MEMBRANE PROTEIN-RELATED"/>
    <property type="match status" value="1"/>
</dbReference>
<evidence type="ECO:0000313" key="2">
    <source>
        <dbReference type="EMBL" id="NKE17826.1"/>
    </source>
</evidence>
<name>A0ABX1EKG1_9PROT</name>